<dbReference type="EMBL" id="CDMC01000033">
    <property type="protein sequence ID" value="CEL11852.1"/>
    <property type="molecule type" value="Genomic_DNA"/>
</dbReference>
<protein>
    <submittedName>
        <fullName evidence="1">Uncharacterized protein</fullName>
    </submittedName>
</protein>
<organism evidence="1 2">
    <name type="scientific">Aspergillus calidoustus</name>
    <dbReference type="NCBI Taxonomy" id="454130"/>
    <lineage>
        <taxon>Eukaryota</taxon>
        <taxon>Fungi</taxon>
        <taxon>Dikarya</taxon>
        <taxon>Ascomycota</taxon>
        <taxon>Pezizomycotina</taxon>
        <taxon>Eurotiomycetes</taxon>
        <taxon>Eurotiomycetidae</taxon>
        <taxon>Eurotiales</taxon>
        <taxon>Aspergillaceae</taxon>
        <taxon>Aspergillus</taxon>
        <taxon>Aspergillus subgen. Nidulantes</taxon>
    </lineage>
</organism>
<dbReference type="AlphaFoldDB" id="A0A0U5CKJ2"/>
<dbReference type="Proteomes" id="UP000054771">
    <property type="component" value="Unassembled WGS sequence"/>
</dbReference>
<keyword evidence="2" id="KW-1185">Reference proteome</keyword>
<accession>A0A0U5CKJ2</accession>
<evidence type="ECO:0000313" key="1">
    <source>
        <dbReference type="EMBL" id="CEL11852.1"/>
    </source>
</evidence>
<dbReference type="OrthoDB" id="10576361at2759"/>
<reference evidence="2" key="1">
    <citation type="journal article" date="2016" name="Genome Announc.">
        <title>Draft genome sequences of fungus Aspergillus calidoustus.</title>
        <authorList>
            <person name="Horn F."/>
            <person name="Linde J."/>
            <person name="Mattern D.J."/>
            <person name="Walther G."/>
            <person name="Guthke R."/>
            <person name="Scherlach K."/>
            <person name="Martin K."/>
            <person name="Brakhage A.A."/>
            <person name="Petzke L."/>
            <person name="Valiante V."/>
        </authorList>
    </citation>
    <scope>NUCLEOTIDE SEQUENCE [LARGE SCALE GENOMIC DNA]</scope>
    <source>
        <strain evidence="2">SF006504</strain>
    </source>
</reference>
<name>A0A0U5CKJ2_ASPCI</name>
<evidence type="ECO:0000313" key="2">
    <source>
        <dbReference type="Proteomes" id="UP000054771"/>
    </source>
</evidence>
<proteinExistence type="predicted"/>
<sequence>MIIDPQIGFISVNSEPSPIFLSNLIVFHGAIERMAPLFRENGPQYHSGPQRWMIEEHLYNLSTQSEILYLRVKRLRSAVHDEQQVWPQNLETLEELIEEIHKTMHLQTEILLRVQELLYGTS</sequence>
<gene>
    <name evidence="1" type="ORF">ASPCAL14947</name>
</gene>